<proteinExistence type="predicted"/>
<organism evidence="2 3">
    <name type="scientific">Polarella glacialis</name>
    <name type="common">Dinoflagellate</name>
    <dbReference type="NCBI Taxonomy" id="89957"/>
    <lineage>
        <taxon>Eukaryota</taxon>
        <taxon>Sar</taxon>
        <taxon>Alveolata</taxon>
        <taxon>Dinophyceae</taxon>
        <taxon>Suessiales</taxon>
        <taxon>Suessiaceae</taxon>
        <taxon>Polarella</taxon>
    </lineage>
</organism>
<gene>
    <name evidence="2" type="ORF">PGLA1383_LOCUS5082</name>
</gene>
<evidence type="ECO:0000256" key="1">
    <source>
        <dbReference type="SAM" id="MobiDB-lite"/>
    </source>
</evidence>
<keyword evidence="3" id="KW-1185">Reference proteome</keyword>
<sequence length="123" mass="13640">MGPINNGMPSRTPGGSGCEHDDDDDDDLEPPAPCPDLRPKKARPPSCNMLDLLLQALDLQIEASLLFVAQLQIQQLRFFLLDQDWQHIALSWNPAVRQLLAYALQRRGGKCCSVQLCFTGCCC</sequence>
<feature type="region of interest" description="Disordered" evidence="1">
    <location>
        <begin position="1"/>
        <end position="43"/>
    </location>
</feature>
<reference evidence="2" key="1">
    <citation type="submission" date="2021-02" db="EMBL/GenBank/DDBJ databases">
        <authorList>
            <person name="Dougan E. K."/>
            <person name="Rhodes N."/>
            <person name="Thang M."/>
            <person name="Chan C."/>
        </authorList>
    </citation>
    <scope>NUCLEOTIDE SEQUENCE</scope>
</reference>
<dbReference type="Proteomes" id="UP000654075">
    <property type="component" value="Unassembled WGS sequence"/>
</dbReference>
<evidence type="ECO:0000313" key="2">
    <source>
        <dbReference type="EMBL" id="CAE8586190.1"/>
    </source>
</evidence>
<dbReference type="EMBL" id="CAJNNV010001944">
    <property type="protein sequence ID" value="CAE8586190.1"/>
    <property type="molecule type" value="Genomic_DNA"/>
</dbReference>
<dbReference type="AlphaFoldDB" id="A0A813DL19"/>
<protein>
    <submittedName>
        <fullName evidence="2">Uncharacterized protein</fullName>
    </submittedName>
</protein>
<name>A0A813DL19_POLGL</name>
<comment type="caution">
    <text evidence="2">The sequence shown here is derived from an EMBL/GenBank/DDBJ whole genome shotgun (WGS) entry which is preliminary data.</text>
</comment>
<feature type="compositionally biased region" description="Acidic residues" evidence="1">
    <location>
        <begin position="20"/>
        <end position="29"/>
    </location>
</feature>
<evidence type="ECO:0000313" key="3">
    <source>
        <dbReference type="Proteomes" id="UP000654075"/>
    </source>
</evidence>
<accession>A0A813DL19</accession>